<reference evidence="2" key="1">
    <citation type="submission" date="2023-03" db="EMBL/GenBank/DDBJ databases">
        <title>Massive genome expansion in bonnet fungi (Mycena s.s.) driven by repeated elements and novel gene families across ecological guilds.</title>
        <authorList>
            <consortium name="Lawrence Berkeley National Laboratory"/>
            <person name="Harder C.B."/>
            <person name="Miyauchi S."/>
            <person name="Viragh M."/>
            <person name="Kuo A."/>
            <person name="Thoen E."/>
            <person name="Andreopoulos B."/>
            <person name="Lu D."/>
            <person name="Skrede I."/>
            <person name="Drula E."/>
            <person name="Henrissat B."/>
            <person name="Morin E."/>
            <person name="Kohler A."/>
            <person name="Barry K."/>
            <person name="LaButti K."/>
            <person name="Morin E."/>
            <person name="Salamov A."/>
            <person name="Lipzen A."/>
            <person name="Mereny Z."/>
            <person name="Hegedus B."/>
            <person name="Baldrian P."/>
            <person name="Stursova M."/>
            <person name="Weitz H."/>
            <person name="Taylor A."/>
            <person name="Grigoriev I.V."/>
            <person name="Nagy L.G."/>
            <person name="Martin F."/>
            <person name="Kauserud H."/>
        </authorList>
    </citation>
    <scope>NUCLEOTIDE SEQUENCE</scope>
    <source>
        <strain evidence="2">9284</strain>
    </source>
</reference>
<accession>A0AAD7CKP8</accession>
<comment type="caution">
    <text evidence="2">The sequence shown here is derived from an EMBL/GenBank/DDBJ whole genome shotgun (WGS) entry which is preliminary data.</text>
</comment>
<feature type="domain" description="Glycosyl transferase CAP10" evidence="1">
    <location>
        <begin position="312"/>
        <end position="593"/>
    </location>
</feature>
<evidence type="ECO:0000313" key="3">
    <source>
        <dbReference type="Proteomes" id="UP001221142"/>
    </source>
</evidence>
<dbReference type="EMBL" id="JARKIF010000001">
    <property type="protein sequence ID" value="KAJ7651125.1"/>
    <property type="molecule type" value="Genomic_DNA"/>
</dbReference>
<dbReference type="Pfam" id="PF05686">
    <property type="entry name" value="Glyco_transf_90"/>
    <property type="match status" value="1"/>
</dbReference>
<evidence type="ECO:0000259" key="1">
    <source>
        <dbReference type="SMART" id="SM00672"/>
    </source>
</evidence>
<gene>
    <name evidence="2" type="ORF">FB45DRAFT_820598</name>
</gene>
<name>A0AAD7CKP8_9AGAR</name>
<dbReference type="InterPro" id="IPR006598">
    <property type="entry name" value="CAP10"/>
</dbReference>
<dbReference type="PANTHER" id="PTHR12203">
    <property type="entry name" value="KDEL LYS-ASP-GLU-LEU CONTAINING - RELATED"/>
    <property type="match status" value="1"/>
</dbReference>
<dbReference type="AlphaFoldDB" id="A0AAD7CKP8"/>
<organism evidence="2 3">
    <name type="scientific">Roridomyces roridus</name>
    <dbReference type="NCBI Taxonomy" id="1738132"/>
    <lineage>
        <taxon>Eukaryota</taxon>
        <taxon>Fungi</taxon>
        <taxon>Dikarya</taxon>
        <taxon>Basidiomycota</taxon>
        <taxon>Agaricomycotina</taxon>
        <taxon>Agaricomycetes</taxon>
        <taxon>Agaricomycetidae</taxon>
        <taxon>Agaricales</taxon>
        <taxon>Marasmiineae</taxon>
        <taxon>Mycenaceae</taxon>
        <taxon>Roridomyces</taxon>
    </lineage>
</organism>
<protein>
    <submittedName>
        <fullName evidence="2">Glycosyl transferase family 90-domain-containing protein</fullName>
    </submittedName>
</protein>
<keyword evidence="2" id="KW-0808">Transferase</keyword>
<proteinExistence type="predicted"/>
<dbReference type="InterPro" id="IPR051091">
    <property type="entry name" value="O-Glucosyltr/Glycosyltrsf_90"/>
</dbReference>
<dbReference type="GO" id="GO:0016740">
    <property type="term" value="F:transferase activity"/>
    <property type="evidence" value="ECO:0007669"/>
    <property type="project" value="UniProtKB-KW"/>
</dbReference>
<sequence>MKTAIPFRVQWLAVLTVTAVLVVVLSIHAIKVYDIEPTAVLPARNAFIDPDPVQFAEHTYRADGLLEHNPDGSHPIFDLIDRAQAAWKEKLERASTTLPEAVTEYRRRYKRDPPKGFDVWWNWAREHNVLLPDEYDQIYHDLEPFWGIEPKSLLATREKLEGTSPSYTLGKVGGKIGIVKTSLGTSPGVHFLRDANTTVALLADIEHLLPPFRAVVSALDHASKLSDYYVERAARQAAAEKRVIKSEDLPRGNSTGWLSACGPNSPAWNASIDVEGDLPPKTTAGPTFIYDHKLAMDPCLHPRHFWQHSQFIWKGQGPEPQHEMVPMFSYSSSPVHHNIRIPNMYLWVEDIMPRTNDPEWHEKIDERLVWRGSATGTGLMVPASPSIKFRKAHRVRFVQFANDVEGLVSILPPVNTKADRVGYPMDVRKARLTPAIMDIAFAGTIDSNCNPQMQSKLCKLMAGLAFTKSQSTREAGNYKYVIDIDGNGWSGRFKRLLTSNSLVFKTTLYPEWYSDRIVPWVHYIPVQLDLSDLHDTLLFFRGIGLNAVGAHDELAREIARAGRAWSQKAWRKEDMISYWFRLILEYTRVMSEDREGMSYKGDGWELV</sequence>
<keyword evidence="3" id="KW-1185">Reference proteome</keyword>
<dbReference type="Proteomes" id="UP001221142">
    <property type="component" value="Unassembled WGS sequence"/>
</dbReference>
<evidence type="ECO:0000313" key="2">
    <source>
        <dbReference type="EMBL" id="KAJ7651125.1"/>
    </source>
</evidence>
<dbReference type="PANTHER" id="PTHR12203:SF118">
    <property type="entry name" value="BETA-1,2-XYLOSYLTRANSFERASE 1"/>
    <property type="match status" value="1"/>
</dbReference>
<dbReference type="SMART" id="SM00672">
    <property type="entry name" value="CAP10"/>
    <property type="match status" value="1"/>
</dbReference>